<comment type="caution">
    <text evidence="1">The sequence shown here is derived from an EMBL/GenBank/DDBJ whole genome shotgun (WGS) entry which is preliminary data.</text>
</comment>
<keyword evidence="2" id="KW-1185">Reference proteome</keyword>
<dbReference type="AlphaFoldDB" id="A0A916VC88"/>
<organism evidence="1 2">
    <name type="scientific">Anaerostipes butyraticus</name>
    <dbReference type="NCBI Taxonomy" id="645466"/>
    <lineage>
        <taxon>Bacteria</taxon>
        <taxon>Bacillati</taxon>
        <taxon>Bacillota</taxon>
        <taxon>Clostridia</taxon>
        <taxon>Lachnospirales</taxon>
        <taxon>Lachnospiraceae</taxon>
        <taxon>Anaerostipes</taxon>
    </lineage>
</organism>
<evidence type="ECO:0000313" key="1">
    <source>
        <dbReference type="EMBL" id="GFO84909.1"/>
    </source>
</evidence>
<reference evidence="1" key="1">
    <citation type="submission" date="2020-06" db="EMBL/GenBank/DDBJ databases">
        <title>Characterization of fructooligosaccharide metabolism and fructooligosaccharide-degrading enzymes in human commensal butyrate producers.</title>
        <authorList>
            <person name="Tanno H."/>
            <person name="Fujii T."/>
            <person name="Hirano K."/>
            <person name="Maeno S."/>
            <person name="Tonozuka T."/>
            <person name="Sakamoto M."/>
            <person name="Ohkuma M."/>
            <person name="Tochio T."/>
            <person name="Endo A."/>
        </authorList>
    </citation>
    <scope>NUCLEOTIDE SEQUENCE</scope>
    <source>
        <strain evidence="1">JCM 17466</strain>
    </source>
</reference>
<protein>
    <recommendedName>
        <fullName evidence="3">Glucitol operon activator protein (GutM)</fullName>
    </recommendedName>
</protein>
<dbReference type="Proteomes" id="UP000613208">
    <property type="component" value="Unassembled WGS sequence"/>
</dbReference>
<evidence type="ECO:0008006" key="3">
    <source>
        <dbReference type="Google" id="ProtNLM"/>
    </source>
</evidence>
<name>A0A916VC88_9FIRM</name>
<dbReference type="InterPro" id="IPR009693">
    <property type="entry name" value="Glucitol_operon_activator"/>
</dbReference>
<dbReference type="RefSeq" id="WP_201310623.1">
    <property type="nucleotide sequence ID" value="NZ_BLYI01000027.1"/>
</dbReference>
<proteinExistence type="predicted"/>
<accession>A0A916VC88</accession>
<gene>
    <name evidence="1" type="ORF">ANBU17_12560</name>
</gene>
<sequence>MQIRTILGILFVVLILQAVFSLFQIRQIYQTMEQQKQLYRGKDYTLAIGSSRSSLRSLSKGVIMILVVNQDQIIQDFHLLEGFSVLSRMRQMPDYIGRSIQDLSLVLKSKNQKKALASAAEQITSQTAC</sequence>
<dbReference type="Pfam" id="PF06923">
    <property type="entry name" value="GutM"/>
    <property type="match status" value="1"/>
</dbReference>
<dbReference type="EMBL" id="BLYI01000027">
    <property type="protein sequence ID" value="GFO84909.1"/>
    <property type="molecule type" value="Genomic_DNA"/>
</dbReference>
<evidence type="ECO:0000313" key="2">
    <source>
        <dbReference type="Proteomes" id="UP000613208"/>
    </source>
</evidence>